<dbReference type="Pfam" id="PF12499">
    <property type="entry name" value="DUF3707"/>
    <property type="match status" value="1"/>
</dbReference>
<sequence length="315" mass="33646">MCVTWLITNQPADQGACDLLASSLQDMVLASYGVLNGGFVCNGINTGKREVTACADFATEAGGQAYGSMLDDTGFDMLKVAVGFGNVYVNSPSGPVCDPSAITATLFTKLTPSAAPCGVWRTADACAPPTPNGFPYCKCDPRLANRTPYTLSLKSKASRTVNGFPANVYCFSVKVDSAVCGSSRCCGMDLEKVEWLTDMTNCRQAAVGYTVSLKPTDVKMPVWARQTDNVMSPPQSFDVYKTNQLGLTVANANGAEICLILKQKSSCPTLDTFCSQGDIGCQYAVFDKTQSCCAEDWSLNAGDGSFSRRRFRLAH</sequence>
<evidence type="ECO:0000259" key="1">
    <source>
        <dbReference type="Pfam" id="PF12499"/>
    </source>
</evidence>
<gene>
    <name evidence="2" type="ORF">HXX76_012763</name>
</gene>
<evidence type="ECO:0000313" key="3">
    <source>
        <dbReference type="Proteomes" id="UP000650467"/>
    </source>
</evidence>
<accession>A0A835SRK1</accession>
<organism evidence="2 3">
    <name type="scientific">Chlamydomonas incerta</name>
    <dbReference type="NCBI Taxonomy" id="51695"/>
    <lineage>
        <taxon>Eukaryota</taxon>
        <taxon>Viridiplantae</taxon>
        <taxon>Chlorophyta</taxon>
        <taxon>core chlorophytes</taxon>
        <taxon>Chlorophyceae</taxon>
        <taxon>CS clade</taxon>
        <taxon>Chlamydomonadales</taxon>
        <taxon>Chlamydomonadaceae</taxon>
        <taxon>Chlamydomonas</taxon>
    </lineage>
</organism>
<proteinExistence type="predicted"/>
<dbReference type="EMBL" id="JAEHOC010000044">
    <property type="protein sequence ID" value="KAG2426979.1"/>
    <property type="molecule type" value="Genomic_DNA"/>
</dbReference>
<protein>
    <recommendedName>
        <fullName evidence="1">Pherophorin domain-containing protein</fullName>
    </recommendedName>
</protein>
<dbReference type="Proteomes" id="UP000650467">
    <property type="component" value="Unassembled WGS sequence"/>
</dbReference>
<dbReference type="OrthoDB" id="541190at2759"/>
<name>A0A835SRK1_CHLIN</name>
<evidence type="ECO:0000313" key="2">
    <source>
        <dbReference type="EMBL" id="KAG2426979.1"/>
    </source>
</evidence>
<keyword evidence="3" id="KW-1185">Reference proteome</keyword>
<reference evidence="2" key="1">
    <citation type="journal article" date="2020" name="bioRxiv">
        <title>Comparative genomics of Chlamydomonas.</title>
        <authorList>
            <person name="Craig R.J."/>
            <person name="Hasan A.R."/>
            <person name="Ness R.W."/>
            <person name="Keightley P.D."/>
        </authorList>
    </citation>
    <scope>NUCLEOTIDE SEQUENCE</scope>
    <source>
        <strain evidence="2">SAG 7.73</strain>
    </source>
</reference>
<comment type="caution">
    <text evidence="2">The sequence shown here is derived from an EMBL/GenBank/DDBJ whole genome shotgun (WGS) entry which is preliminary data.</text>
</comment>
<feature type="domain" description="Pherophorin" evidence="1">
    <location>
        <begin position="134"/>
        <end position="293"/>
    </location>
</feature>
<dbReference type="AlphaFoldDB" id="A0A835SRK1"/>
<dbReference type="InterPro" id="IPR024616">
    <property type="entry name" value="Pherophorin"/>
</dbReference>